<evidence type="ECO:0000256" key="2">
    <source>
        <dbReference type="SAM" id="Phobius"/>
    </source>
</evidence>
<keyword evidence="2" id="KW-0812">Transmembrane</keyword>
<accession>A0AAE4CQP1</accession>
<dbReference type="PANTHER" id="PTHR21180:SF32">
    <property type="entry name" value="ENDONUCLEASE_EXONUCLEASE_PHOSPHATASE FAMILY DOMAIN-CONTAINING PROTEIN 1"/>
    <property type="match status" value="1"/>
</dbReference>
<protein>
    <submittedName>
        <fullName evidence="4">Competence protein ComEA</fullName>
    </submittedName>
</protein>
<dbReference type="InterPro" id="IPR003583">
    <property type="entry name" value="Hlx-hairpin-Hlx_DNA-bd_motif"/>
</dbReference>
<keyword evidence="5" id="KW-1185">Reference proteome</keyword>
<proteinExistence type="predicted"/>
<dbReference type="Gene3D" id="1.10.150.320">
    <property type="entry name" value="Photosystem II 12 kDa extrinsic protein"/>
    <property type="match status" value="1"/>
</dbReference>
<dbReference type="SMART" id="SM00278">
    <property type="entry name" value="HhH1"/>
    <property type="match status" value="2"/>
</dbReference>
<dbReference type="InterPro" id="IPR019554">
    <property type="entry name" value="Soluble_ligand-bd"/>
</dbReference>
<evidence type="ECO:0000256" key="1">
    <source>
        <dbReference type="SAM" id="MobiDB-lite"/>
    </source>
</evidence>
<keyword evidence="2" id="KW-1133">Transmembrane helix</keyword>
<dbReference type="GO" id="GO:0015627">
    <property type="term" value="C:type II protein secretion system complex"/>
    <property type="evidence" value="ECO:0007669"/>
    <property type="project" value="TreeGrafter"/>
</dbReference>
<dbReference type="Pfam" id="PF12836">
    <property type="entry name" value="HHH_3"/>
    <property type="match status" value="1"/>
</dbReference>
<feature type="domain" description="Helix-hairpin-helix DNA-binding motif class 1" evidence="3">
    <location>
        <begin position="195"/>
        <end position="214"/>
    </location>
</feature>
<dbReference type="GO" id="GO:0015628">
    <property type="term" value="P:protein secretion by the type II secretion system"/>
    <property type="evidence" value="ECO:0007669"/>
    <property type="project" value="TreeGrafter"/>
</dbReference>
<feature type="region of interest" description="Disordered" evidence="1">
    <location>
        <begin position="1"/>
        <end position="21"/>
    </location>
</feature>
<dbReference type="Proteomes" id="UP001183629">
    <property type="component" value="Unassembled WGS sequence"/>
</dbReference>
<evidence type="ECO:0000313" key="5">
    <source>
        <dbReference type="Proteomes" id="UP001183629"/>
    </source>
</evidence>
<dbReference type="InterPro" id="IPR051675">
    <property type="entry name" value="Endo/Exo/Phosphatase_dom_1"/>
</dbReference>
<organism evidence="4 5">
    <name type="scientific">Catenuloplanes niger</name>
    <dbReference type="NCBI Taxonomy" id="587534"/>
    <lineage>
        <taxon>Bacteria</taxon>
        <taxon>Bacillati</taxon>
        <taxon>Actinomycetota</taxon>
        <taxon>Actinomycetes</taxon>
        <taxon>Micromonosporales</taxon>
        <taxon>Micromonosporaceae</taxon>
        <taxon>Catenuloplanes</taxon>
    </lineage>
</organism>
<name>A0AAE4CQP1_9ACTN</name>
<dbReference type="Pfam" id="PF10531">
    <property type="entry name" value="SLBB"/>
    <property type="match status" value="1"/>
</dbReference>
<dbReference type="GO" id="GO:0006281">
    <property type="term" value="P:DNA repair"/>
    <property type="evidence" value="ECO:0007669"/>
    <property type="project" value="InterPro"/>
</dbReference>
<keyword evidence="2" id="KW-0472">Membrane</keyword>
<gene>
    <name evidence="4" type="ORF">J2S44_002266</name>
</gene>
<evidence type="ECO:0000259" key="3">
    <source>
        <dbReference type="SMART" id="SM00278"/>
    </source>
</evidence>
<sequence length="217" mass="21685">MDDDEQAARHGDPFGPGGRLGRWDPGARGVRVIAVVVLVVALGAAVIAWRARPRAEVITAPTFAVSAAGTGGPASPAAEVVVAVAGKVRSPGMVRLPAGARVADALAAAGGALPGVDTALLNPARKVTDGELIVVGVSPPPAAPGAPPAPGAPGGVVNLNTATLADLDGLPGVGPVLAQRILDHRDRIGGFRAVSDLREVEGIGDSRYEQLKDLVTL</sequence>
<reference evidence="4 5" key="1">
    <citation type="submission" date="2023-07" db="EMBL/GenBank/DDBJ databases">
        <title>Sequencing the genomes of 1000 actinobacteria strains.</title>
        <authorList>
            <person name="Klenk H.-P."/>
        </authorList>
    </citation>
    <scope>NUCLEOTIDE SEQUENCE [LARGE SCALE GENOMIC DNA]</scope>
    <source>
        <strain evidence="4 5">DSM 44711</strain>
    </source>
</reference>
<dbReference type="SUPFAM" id="SSF47781">
    <property type="entry name" value="RuvA domain 2-like"/>
    <property type="match status" value="1"/>
</dbReference>
<dbReference type="EMBL" id="JAVDYC010000001">
    <property type="protein sequence ID" value="MDR7322016.1"/>
    <property type="molecule type" value="Genomic_DNA"/>
</dbReference>
<comment type="caution">
    <text evidence="4">The sequence shown here is derived from an EMBL/GenBank/DDBJ whole genome shotgun (WGS) entry which is preliminary data.</text>
</comment>
<dbReference type="GO" id="GO:0003677">
    <property type="term" value="F:DNA binding"/>
    <property type="evidence" value="ECO:0007669"/>
    <property type="project" value="InterPro"/>
</dbReference>
<feature type="transmembrane region" description="Helical" evidence="2">
    <location>
        <begin position="29"/>
        <end position="49"/>
    </location>
</feature>
<dbReference type="AlphaFoldDB" id="A0AAE4CQP1"/>
<dbReference type="InterPro" id="IPR010994">
    <property type="entry name" value="RuvA_2-like"/>
</dbReference>
<evidence type="ECO:0000313" key="4">
    <source>
        <dbReference type="EMBL" id="MDR7322016.1"/>
    </source>
</evidence>
<dbReference type="PANTHER" id="PTHR21180">
    <property type="entry name" value="ENDONUCLEASE/EXONUCLEASE/PHOSPHATASE FAMILY DOMAIN-CONTAINING PROTEIN 1"/>
    <property type="match status" value="1"/>
</dbReference>
<feature type="compositionally biased region" description="Basic and acidic residues" evidence="1">
    <location>
        <begin position="1"/>
        <end position="12"/>
    </location>
</feature>
<feature type="domain" description="Helix-hairpin-helix DNA-binding motif class 1" evidence="3">
    <location>
        <begin position="165"/>
        <end position="184"/>
    </location>
</feature>